<dbReference type="SUPFAM" id="SSF47819">
    <property type="entry name" value="HRDC-like"/>
    <property type="match status" value="1"/>
</dbReference>
<dbReference type="InterPro" id="IPR051086">
    <property type="entry name" value="RNase_D-like"/>
</dbReference>
<dbReference type="InterPro" id="IPR036397">
    <property type="entry name" value="RNaseH_sf"/>
</dbReference>
<comment type="caution">
    <text evidence="2">The sequence shown here is derived from an EMBL/GenBank/DDBJ whole genome shotgun (WGS) entry which is preliminary data.</text>
</comment>
<dbReference type="InterPro" id="IPR012337">
    <property type="entry name" value="RNaseH-like_sf"/>
</dbReference>
<dbReference type="RefSeq" id="WP_157892927.1">
    <property type="nucleotide sequence ID" value="NZ_JBHRTS010000003.1"/>
</dbReference>
<organism evidence="2 3">
    <name type="scientific">Marinicella sediminis</name>
    <dbReference type="NCBI Taxonomy" id="1792834"/>
    <lineage>
        <taxon>Bacteria</taxon>
        <taxon>Pseudomonadati</taxon>
        <taxon>Pseudomonadota</taxon>
        <taxon>Gammaproteobacteria</taxon>
        <taxon>Lysobacterales</taxon>
        <taxon>Marinicellaceae</taxon>
        <taxon>Marinicella</taxon>
    </lineage>
</organism>
<keyword evidence="3" id="KW-1185">Reference proteome</keyword>
<sequence length="353" mass="39877">MTKILSNFIWVDDKDAVLNLLDQLSADNDYAVDTEFERSRTFYLNPALLQISCADNCYLVDIAIAELAELLLPAIKGLVLHSGSEDLELWYQVTGKKPARVFDTQVAAALCGFSLHTSYLNLVKALMDVELDKGQSRSDWLARPLSNAQLTYAVEDIAYLDALKDQLSQTMEQRGMLPLFTVLMDQLIAQIDQDHHNDKMYQKLVKAERLNKEQAHKLWLILLWRDQLAKQRNKPRNWILNPRQLAAVVRKVNHYSDLYHLGLHPKFVKLNGQSLIKAMADDSPLAANPLPQKLVLSGQQGSHMKDMKQRLVEVCERKDIDPAIIINTQALKKLAASGGDLESLPTWQALVGV</sequence>
<dbReference type="Proteomes" id="UP001595533">
    <property type="component" value="Unassembled WGS sequence"/>
</dbReference>
<dbReference type="EMBL" id="JBHRTS010000003">
    <property type="protein sequence ID" value="MFC3193948.1"/>
    <property type="molecule type" value="Genomic_DNA"/>
</dbReference>
<name>A0ABV7JB48_9GAMM</name>
<reference evidence="3" key="1">
    <citation type="journal article" date="2019" name="Int. J. Syst. Evol. Microbiol.">
        <title>The Global Catalogue of Microorganisms (GCM) 10K type strain sequencing project: providing services to taxonomists for standard genome sequencing and annotation.</title>
        <authorList>
            <consortium name="The Broad Institute Genomics Platform"/>
            <consortium name="The Broad Institute Genome Sequencing Center for Infectious Disease"/>
            <person name="Wu L."/>
            <person name="Ma J."/>
        </authorList>
    </citation>
    <scope>NUCLEOTIDE SEQUENCE [LARGE SCALE GENOMIC DNA]</scope>
    <source>
        <strain evidence="3">KCTC 42953</strain>
    </source>
</reference>
<dbReference type="SUPFAM" id="SSF53098">
    <property type="entry name" value="Ribonuclease H-like"/>
    <property type="match status" value="1"/>
</dbReference>
<evidence type="ECO:0000259" key="1">
    <source>
        <dbReference type="SMART" id="SM00474"/>
    </source>
</evidence>
<dbReference type="Gene3D" id="3.30.420.10">
    <property type="entry name" value="Ribonuclease H-like superfamily/Ribonuclease H"/>
    <property type="match status" value="1"/>
</dbReference>
<dbReference type="InterPro" id="IPR010997">
    <property type="entry name" value="HRDC-like_sf"/>
</dbReference>
<dbReference type="Gene3D" id="1.10.150.80">
    <property type="entry name" value="HRDC domain"/>
    <property type="match status" value="1"/>
</dbReference>
<dbReference type="PANTHER" id="PTHR47649">
    <property type="entry name" value="RIBONUCLEASE D"/>
    <property type="match status" value="1"/>
</dbReference>
<dbReference type="InterPro" id="IPR002562">
    <property type="entry name" value="3'-5'_exonuclease_dom"/>
</dbReference>
<gene>
    <name evidence="2" type="ORF">ACFODZ_06820</name>
</gene>
<evidence type="ECO:0000313" key="3">
    <source>
        <dbReference type="Proteomes" id="UP001595533"/>
    </source>
</evidence>
<evidence type="ECO:0000313" key="2">
    <source>
        <dbReference type="EMBL" id="MFC3193948.1"/>
    </source>
</evidence>
<feature type="domain" description="3'-5' exonuclease" evidence="1">
    <location>
        <begin position="8"/>
        <end position="172"/>
    </location>
</feature>
<proteinExistence type="predicted"/>
<dbReference type="InterPro" id="IPR044876">
    <property type="entry name" value="HRDC_dom_sf"/>
</dbReference>
<dbReference type="SMART" id="SM00474">
    <property type="entry name" value="35EXOc"/>
    <property type="match status" value="1"/>
</dbReference>
<dbReference type="PANTHER" id="PTHR47649:SF1">
    <property type="entry name" value="RIBONUCLEASE D"/>
    <property type="match status" value="1"/>
</dbReference>
<protein>
    <submittedName>
        <fullName evidence="2">Ribonuclease D</fullName>
    </submittedName>
</protein>
<accession>A0ABV7JB48</accession>
<dbReference type="CDD" id="cd06142">
    <property type="entry name" value="RNaseD_exo"/>
    <property type="match status" value="1"/>
</dbReference>
<dbReference type="Pfam" id="PF01612">
    <property type="entry name" value="DNA_pol_A_exo1"/>
    <property type="match status" value="1"/>
</dbReference>